<dbReference type="HOGENOM" id="CLU_587788_0_0_6"/>
<dbReference type="STRING" id="319224.Sputcn32_3676"/>
<name>A4YBQ1_SHEPC</name>
<organism evidence="1">
    <name type="scientific">Shewanella putrefaciens (strain CN-32 / ATCC BAA-453)</name>
    <dbReference type="NCBI Taxonomy" id="319224"/>
    <lineage>
        <taxon>Bacteria</taxon>
        <taxon>Pseudomonadati</taxon>
        <taxon>Pseudomonadota</taxon>
        <taxon>Gammaproteobacteria</taxon>
        <taxon>Alteromonadales</taxon>
        <taxon>Shewanellaceae</taxon>
        <taxon>Shewanella</taxon>
    </lineage>
</organism>
<proteinExistence type="predicted"/>
<dbReference type="AlphaFoldDB" id="A4YBQ1"/>
<reference evidence="1" key="1">
    <citation type="submission" date="2007-04" db="EMBL/GenBank/DDBJ databases">
        <title>Complete sequence of Shewanella putrefaciens CN-32.</title>
        <authorList>
            <consortium name="US DOE Joint Genome Institute"/>
            <person name="Copeland A."/>
            <person name="Lucas S."/>
            <person name="Lapidus A."/>
            <person name="Barry K."/>
            <person name="Detter J.C."/>
            <person name="Glavina del Rio T."/>
            <person name="Hammon N."/>
            <person name="Israni S."/>
            <person name="Dalin E."/>
            <person name="Tice H."/>
            <person name="Pitluck S."/>
            <person name="Chain P."/>
            <person name="Malfatti S."/>
            <person name="Shin M."/>
            <person name="Vergez L."/>
            <person name="Schmutz J."/>
            <person name="Larimer F."/>
            <person name="Land M."/>
            <person name="Hauser L."/>
            <person name="Kyrpides N."/>
            <person name="Mikhailova N."/>
            <person name="Romine M.F."/>
            <person name="Fredrickson J."/>
            <person name="Tiedje J."/>
            <person name="Richardson P."/>
        </authorList>
    </citation>
    <scope>NUCLEOTIDE SEQUENCE [LARGE SCALE GENOMIC DNA]</scope>
    <source>
        <strain evidence="1">CN-32</strain>
    </source>
</reference>
<dbReference type="EMBL" id="CP000681">
    <property type="protein sequence ID" value="ABP77384.1"/>
    <property type="molecule type" value="Genomic_DNA"/>
</dbReference>
<dbReference type="eggNOG" id="ENOG50332FK">
    <property type="taxonomic scope" value="Bacteria"/>
</dbReference>
<protein>
    <submittedName>
        <fullName evidence="1">Uncharacterized protein</fullName>
    </submittedName>
</protein>
<evidence type="ECO:0000313" key="1">
    <source>
        <dbReference type="EMBL" id="ABP77384.1"/>
    </source>
</evidence>
<sequence precursor="true">MCLGQEMKNMMVVLLWFLGVAAAIPAFADKASPEQLARLYLDYMTQSSRQSEVLWPGFRLEDKVHLFSYGGNVWLRQPGGEIIQDNSVLESVNLHSGLSVNFGFPQYQGLPGVLIQFEAPTIQFAADTKITDLSFLVWAGNSLHEAFHFYAQSEWRILEEGRRYEGEVFPLNLDARYYRLQLFNALMVALMQPEQQSVQLGYAAYWLQLWRQIAPNEDRAGYLNDLVEGSAKYIELVAGARLLSQNQSYLGYQKLLLQYVHNYYQQQKMLGGWAAEAENIGAIAGILLDINQDPYVWKESVMSGMLAVDLLLNRVKPIVPPVEKQSAQKKNLQNMLAYYPATDQKLAQLLKDIQDPKVPLLVMPSVSDSSSFIDVGDVRSGFYVVPYQGEMTQAYLGMSSQFSNLNVNGSPLLDVPLQNYCEGIEAATLLPLAFPFQREGQYLVFNELEIHGTIRVSASVVEGRTLYCAMN</sequence>
<accession>A4YBQ1</accession>
<dbReference type="KEGG" id="spc:Sputcn32_3676"/>
<gene>
    <name evidence="1" type="ordered locus">Sputcn32_3676</name>
</gene>